<evidence type="ECO:0000313" key="9">
    <source>
        <dbReference type="EMBL" id="KAF9764475.1"/>
    </source>
</evidence>
<keyword evidence="6" id="KW-0408">Iron</keyword>
<dbReference type="PANTHER" id="PTHR10537">
    <property type="entry name" value="DNA PRIMASE LARGE SUBUNIT"/>
    <property type="match status" value="1"/>
</dbReference>
<evidence type="ECO:0000259" key="8">
    <source>
        <dbReference type="Pfam" id="PF04104"/>
    </source>
</evidence>
<dbReference type="EMBL" id="SBJO01000021">
    <property type="protein sequence ID" value="KAF9764475.1"/>
    <property type="molecule type" value="Genomic_DNA"/>
</dbReference>
<evidence type="ECO:0000256" key="5">
    <source>
        <dbReference type="ARBA" id="ARBA00022723"/>
    </source>
</evidence>
<dbReference type="GO" id="GO:0005658">
    <property type="term" value="C:alpha DNA polymerase:primase complex"/>
    <property type="evidence" value="ECO:0007669"/>
    <property type="project" value="TreeGrafter"/>
</dbReference>
<dbReference type="Proteomes" id="UP000740883">
    <property type="component" value="Unassembled WGS sequence"/>
</dbReference>
<evidence type="ECO:0000313" key="10">
    <source>
        <dbReference type="Proteomes" id="UP000740883"/>
    </source>
</evidence>
<evidence type="ECO:0000256" key="3">
    <source>
        <dbReference type="ARBA" id="ARBA00022515"/>
    </source>
</evidence>
<organism evidence="9 10">
    <name type="scientific">Nosema granulosis</name>
    <dbReference type="NCBI Taxonomy" id="83296"/>
    <lineage>
        <taxon>Eukaryota</taxon>
        <taxon>Fungi</taxon>
        <taxon>Fungi incertae sedis</taxon>
        <taxon>Microsporidia</taxon>
        <taxon>Nosematidae</taxon>
        <taxon>Nosema</taxon>
    </lineage>
</organism>
<comment type="cofactor">
    <cofactor evidence="1">
        <name>[4Fe-4S] cluster</name>
        <dbReference type="ChEBI" id="CHEBI:49883"/>
    </cofactor>
</comment>
<gene>
    <name evidence="9" type="primary">Prim2</name>
    <name evidence="9" type="ORF">NGRA_0548</name>
</gene>
<dbReference type="OrthoDB" id="421393at2759"/>
<feature type="domain" description="DNA primase large subunit C-terminal" evidence="8">
    <location>
        <begin position="207"/>
        <end position="367"/>
    </location>
</feature>
<evidence type="ECO:0000256" key="7">
    <source>
        <dbReference type="ARBA" id="ARBA00023014"/>
    </source>
</evidence>
<dbReference type="GO" id="GO:0006270">
    <property type="term" value="P:DNA replication initiation"/>
    <property type="evidence" value="ECO:0007669"/>
    <property type="project" value="TreeGrafter"/>
</dbReference>
<dbReference type="Pfam" id="PF04104">
    <property type="entry name" value="DNA_primase_lrg"/>
    <property type="match status" value="1"/>
</dbReference>
<keyword evidence="10" id="KW-1185">Reference proteome</keyword>
<dbReference type="AlphaFoldDB" id="A0A9P6H061"/>
<evidence type="ECO:0000256" key="4">
    <source>
        <dbReference type="ARBA" id="ARBA00022705"/>
    </source>
</evidence>
<accession>A0A9P6H061</accession>
<dbReference type="PANTHER" id="PTHR10537:SF3">
    <property type="entry name" value="DNA PRIMASE LARGE SUBUNIT"/>
    <property type="match status" value="1"/>
</dbReference>
<dbReference type="Gene3D" id="1.20.930.80">
    <property type="match status" value="1"/>
</dbReference>
<evidence type="ECO:0000256" key="1">
    <source>
        <dbReference type="ARBA" id="ARBA00001966"/>
    </source>
</evidence>
<evidence type="ECO:0000256" key="2">
    <source>
        <dbReference type="ARBA" id="ARBA00022485"/>
    </source>
</evidence>
<dbReference type="GO" id="GO:0051539">
    <property type="term" value="F:4 iron, 4 sulfur cluster binding"/>
    <property type="evidence" value="ECO:0007669"/>
    <property type="project" value="UniProtKB-KW"/>
</dbReference>
<keyword evidence="4" id="KW-0235">DNA replication</keyword>
<evidence type="ECO:0000256" key="6">
    <source>
        <dbReference type="ARBA" id="ARBA00023004"/>
    </source>
</evidence>
<name>A0A9P6H061_9MICR</name>
<dbReference type="Pfam" id="PF26466">
    <property type="entry name" value="DNA_primase_lrg_N"/>
    <property type="match status" value="1"/>
</dbReference>
<dbReference type="InterPro" id="IPR058560">
    <property type="entry name" value="DNA_primase_C"/>
</dbReference>
<keyword evidence="2" id="KW-0004">4Fe-4S</keyword>
<comment type="caution">
    <text evidence="9">The sequence shown here is derived from an EMBL/GenBank/DDBJ whole genome shotgun (WGS) entry which is preliminary data.</text>
</comment>
<dbReference type="InterPro" id="IPR007238">
    <property type="entry name" value="DNA_primase_lsu_euk/arc"/>
</dbReference>
<protein>
    <submittedName>
        <fullName evidence="9">DNA primase large subunit</fullName>
    </submittedName>
</protein>
<sequence>MKRIKEKQTFSPNFYTTLSVSQVSQGELLELVKKRIKILRMVEDGVKDENLVGLSKEEDNISHFLCRLVCSQIQWVSNWFVNAEARYFKSRLGDATKFIRFRNVEVVDDTVWIKRESEFDENASVNVGRIKVHFSKISEVVGRRQVEVKDGYCDLSHVDVLLTNEFKNSLRKKMRLKGDSRLLKICKDLFVDTPAPRSSVLREFDTEDKKYYPPCITSILEHFSVQKHIKFNDRQALTLFLKDVGMGVQECSDFFFSMFKIPRVDFDKQYSYNIRHNYGLEGKKANYSCFSCQKMAYNKNSTNLSGCPFVENKKYVEKYVEEYCGERGVDLEDIFKETSPVSRCTRLLEKLTKEEYEKTVTTPIKYFVTYKKSNKK</sequence>
<dbReference type="GO" id="GO:0046872">
    <property type="term" value="F:metal ion binding"/>
    <property type="evidence" value="ECO:0007669"/>
    <property type="project" value="UniProtKB-KW"/>
</dbReference>
<proteinExistence type="predicted"/>
<dbReference type="GO" id="GO:0006269">
    <property type="term" value="P:DNA replication, synthesis of primer"/>
    <property type="evidence" value="ECO:0007669"/>
    <property type="project" value="UniProtKB-KW"/>
</dbReference>
<keyword evidence="7" id="KW-0411">Iron-sulfur</keyword>
<keyword evidence="5" id="KW-0479">Metal-binding</keyword>
<reference evidence="9 10" key="1">
    <citation type="journal article" date="2020" name="Genome Biol. Evol.">
        <title>Comparative genomics of strictly vertically transmitted, feminizing microsporidia endosymbionts of amphipod crustaceans.</title>
        <authorList>
            <person name="Cormier A."/>
            <person name="Chebbi M.A."/>
            <person name="Giraud I."/>
            <person name="Wattier R."/>
            <person name="Teixeira M."/>
            <person name="Gilbert C."/>
            <person name="Rigaud T."/>
            <person name="Cordaux R."/>
        </authorList>
    </citation>
    <scope>NUCLEOTIDE SEQUENCE [LARGE SCALE GENOMIC DNA]</scope>
    <source>
        <strain evidence="9 10">Ou3-Ou53</strain>
    </source>
</reference>
<keyword evidence="3" id="KW-0639">Primosome</keyword>